<evidence type="ECO:0000256" key="1">
    <source>
        <dbReference type="SAM" id="MobiDB-lite"/>
    </source>
</evidence>
<dbReference type="GeneID" id="55620329"/>
<feature type="compositionally biased region" description="Basic and acidic residues" evidence="1">
    <location>
        <begin position="262"/>
        <end position="280"/>
    </location>
</feature>
<feature type="compositionally biased region" description="Polar residues" evidence="1">
    <location>
        <begin position="242"/>
        <end position="257"/>
    </location>
</feature>
<sequence length="467" mass="50099">MQGTSREIDKNGFMTIKGCPLSSFGIFEYSAGQVGLPGDPHRIVNVYRPESEVNNVDAINSFRNVPFIDDHEMLSGFEGDEENSAPEDYGVDGVLTSEVYYAKPWMRGDLKVFARKLRRAIDSGKVDLSLGYDCEFVVQSGTFDGKPYEVIQQRLRGNHIALVDIGRVPGARVLDGRCFDHLSLSVLPSNEDNPMPQKGITKPILGKGMDKAAKDNAIEQLKALIPALEQALSEEGGEPASEQPSEQPSVSVEQTPEGSGEGETKVEVEPGSEVSEHNDEPPTNEGEQPSGEGELSGLISRVKAVLEKLESGAATDESEVKPGEAEDRTEGLVDISAPAGSDLKVDDKPTEVEKASPGPSAGTHKMANDSAVRAIRADIARADNLYKRVSKVTGAFDHAAMSASDVARYGVQKLKIKCQDGAEFDALDAYLNGLDAAARQQTVTTSKRAADSAAESAEFDAWLKGTK</sequence>
<organism evidence="2 3">
    <name type="scientific">Pantoea phage Kyle</name>
    <dbReference type="NCBI Taxonomy" id="2589665"/>
    <lineage>
        <taxon>Viruses</taxon>
        <taxon>Duplodnaviria</taxon>
        <taxon>Heunggongvirae</taxon>
        <taxon>Uroviricota</taxon>
        <taxon>Caudoviricetes</taxon>
        <taxon>Lindbergviridae</taxon>
        <taxon>Kylevirus</taxon>
        <taxon>Kylevirus kyle</taxon>
    </lineage>
</organism>
<dbReference type="EMBL" id="MN038177">
    <property type="protein sequence ID" value="QDH49614.1"/>
    <property type="molecule type" value="Genomic_DNA"/>
</dbReference>
<keyword evidence="3" id="KW-1185">Reference proteome</keyword>
<name>A0A514A8R1_9CAUD</name>
<evidence type="ECO:0008006" key="4">
    <source>
        <dbReference type="Google" id="ProtNLM"/>
    </source>
</evidence>
<feature type="region of interest" description="Disordered" evidence="1">
    <location>
        <begin position="231"/>
        <end position="368"/>
    </location>
</feature>
<proteinExistence type="predicted"/>
<dbReference type="Proteomes" id="UP000319711">
    <property type="component" value="Segment"/>
</dbReference>
<gene>
    <name evidence="2" type="primary">30</name>
    <name evidence="2" type="ORF">KYLE_33</name>
</gene>
<feature type="compositionally biased region" description="Basic and acidic residues" evidence="1">
    <location>
        <begin position="343"/>
        <end position="354"/>
    </location>
</feature>
<evidence type="ECO:0000313" key="3">
    <source>
        <dbReference type="Proteomes" id="UP000319711"/>
    </source>
</evidence>
<dbReference type="InterPro" id="IPR016913">
    <property type="entry name" value="UCP029215"/>
</dbReference>
<feature type="compositionally biased region" description="Basic and acidic residues" evidence="1">
    <location>
        <begin position="318"/>
        <end position="331"/>
    </location>
</feature>
<protein>
    <recommendedName>
        <fullName evidence="4">Capsid maturation protease</fullName>
    </recommendedName>
</protein>
<evidence type="ECO:0000313" key="2">
    <source>
        <dbReference type="EMBL" id="QDH49614.1"/>
    </source>
</evidence>
<dbReference type="RefSeq" id="YP_009849865.1">
    <property type="nucleotide sequence ID" value="NC_048796.1"/>
</dbReference>
<accession>A0A514A8R1</accession>
<dbReference type="Pfam" id="PF09979">
    <property type="entry name" value="DUF2213"/>
    <property type="match status" value="1"/>
</dbReference>
<reference evidence="2 3" key="1">
    <citation type="submission" date="2019-06" db="EMBL/GenBank/DDBJ databases">
        <authorList>
            <person name="Fakulujo A."/>
            <person name="Fiaz D."/>
            <person name="Garg S."/>
            <person name="Gordon G."/>
            <person name="Haider Z."/>
            <person name="Hale A."/>
            <person name="Hodges K."/>
            <person name="Jacob L."/>
            <person name="Kandil F."/>
            <person name="Kincaid V."/>
            <person name="Melchor-Guerra M."/>
            <person name="Morrelli A."/>
            <person name="Morris R."/>
            <person name="Nawaz M."/>
            <person name="Nguyen N."/>
            <person name="Omair A."/>
            <person name="Pray J."/>
            <person name="Saleem H."/>
            <person name="Saravane K."/>
            <person name="Sharma A."/>
            <person name="Singh A."/>
            <person name="Walston M."/>
            <person name="Zaman H."/>
            <person name="Puthuveetil N."/>
            <person name="Do L."/>
            <person name="Islam N."/>
            <person name="Johnson A."/>
        </authorList>
    </citation>
    <scope>NUCLEOTIDE SEQUENCE [LARGE SCALE GENOMIC DNA]</scope>
</reference>
<dbReference type="KEGG" id="vg:55620329"/>